<evidence type="ECO:0000313" key="6">
    <source>
        <dbReference type="Proteomes" id="UP000325218"/>
    </source>
</evidence>
<dbReference type="Gene3D" id="1.20.120.530">
    <property type="entry name" value="GntR ligand-binding domain-like"/>
    <property type="match status" value="1"/>
</dbReference>
<keyword evidence="1" id="KW-0805">Transcription regulation</keyword>
<sequence>MKFPSSWLKGSSLGEFIACELRLQIINGTIQHGTVLSENRIAAEFSASRSPVREALKTLSSEGLITLQRMGAVVNGLQVKDIEELYDVRYLIESFSWRRLASTDPTPIIAKLHQIVDKMELAAKYRDVVEFAYQDLTFHEHIITAANHARLMHLWSSIRPIVMTVMLITTEEVLSEGEAKINYVVEKHRKLLKELQSQDPAVIAAGIEEYFADSINTVHTSMKETK</sequence>
<dbReference type="InterPro" id="IPR011711">
    <property type="entry name" value="GntR_C"/>
</dbReference>
<dbReference type="PANTHER" id="PTHR43537:SF24">
    <property type="entry name" value="GLUCONATE OPERON TRANSCRIPTIONAL REPRESSOR"/>
    <property type="match status" value="1"/>
</dbReference>
<evidence type="ECO:0000256" key="2">
    <source>
        <dbReference type="ARBA" id="ARBA00023125"/>
    </source>
</evidence>
<dbReference type="Pfam" id="PF07729">
    <property type="entry name" value="FCD"/>
    <property type="match status" value="1"/>
</dbReference>
<proteinExistence type="predicted"/>
<evidence type="ECO:0000313" key="5">
    <source>
        <dbReference type="EMBL" id="TYA12421.1"/>
    </source>
</evidence>
<dbReference type="GO" id="GO:0003700">
    <property type="term" value="F:DNA-binding transcription factor activity"/>
    <property type="evidence" value="ECO:0007669"/>
    <property type="project" value="InterPro"/>
</dbReference>
<evidence type="ECO:0000256" key="3">
    <source>
        <dbReference type="ARBA" id="ARBA00023163"/>
    </source>
</evidence>
<keyword evidence="3" id="KW-0804">Transcription</keyword>
<evidence type="ECO:0000259" key="4">
    <source>
        <dbReference type="PROSITE" id="PS50949"/>
    </source>
</evidence>
<dbReference type="PROSITE" id="PS50949">
    <property type="entry name" value="HTH_GNTR"/>
    <property type="match status" value="1"/>
</dbReference>
<dbReference type="InterPro" id="IPR036390">
    <property type="entry name" value="WH_DNA-bd_sf"/>
</dbReference>
<comment type="caution">
    <text evidence="5">The sequence shown here is derived from an EMBL/GenBank/DDBJ whole genome shotgun (WGS) entry which is preliminary data.</text>
</comment>
<dbReference type="PRINTS" id="PR00035">
    <property type="entry name" value="HTHGNTR"/>
</dbReference>
<dbReference type="InterPro" id="IPR036388">
    <property type="entry name" value="WH-like_DNA-bd_sf"/>
</dbReference>
<keyword evidence="6" id="KW-1185">Reference proteome</keyword>
<dbReference type="EMBL" id="VSDO01000003">
    <property type="protein sequence ID" value="TYA12421.1"/>
    <property type="molecule type" value="Genomic_DNA"/>
</dbReference>
<dbReference type="Gene3D" id="1.10.10.10">
    <property type="entry name" value="Winged helix-like DNA-binding domain superfamily/Winged helix DNA-binding domain"/>
    <property type="match status" value="1"/>
</dbReference>
<dbReference type="OrthoDB" id="368257at2"/>
<dbReference type="GO" id="GO:0003677">
    <property type="term" value="F:DNA binding"/>
    <property type="evidence" value="ECO:0007669"/>
    <property type="project" value="UniProtKB-KW"/>
</dbReference>
<gene>
    <name evidence="5" type="ORF">FRY98_17160</name>
</gene>
<dbReference type="SUPFAM" id="SSF46785">
    <property type="entry name" value="Winged helix' DNA-binding domain"/>
    <property type="match status" value="1"/>
</dbReference>
<dbReference type="SMART" id="SM00895">
    <property type="entry name" value="FCD"/>
    <property type="match status" value="1"/>
</dbReference>
<dbReference type="InterPro" id="IPR000524">
    <property type="entry name" value="Tscrpt_reg_HTH_GntR"/>
</dbReference>
<accession>A0A5D0CR58</accession>
<dbReference type="AlphaFoldDB" id="A0A5D0CR58"/>
<organism evidence="5 6">
    <name type="scientific">Paenibacillus faecis</name>
    <dbReference type="NCBI Taxonomy" id="862114"/>
    <lineage>
        <taxon>Bacteria</taxon>
        <taxon>Bacillati</taxon>
        <taxon>Bacillota</taxon>
        <taxon>Bacilli</taxon>
        <taxon>Bacillales</taxon>
        <taxon>Paenibacillaceae</taxon>
        <taxon>Paenibacillus</taxon>
    </lineage>
</organism>
<name>A0A5D0CR58_9BACL</name>
<dbReference type="PANTHER" id="PTHR43537">
    <property type="entry name" value="TRANSCRIPTIONAL REGULATOR, GNTR FAMILY"/>
    <property type="match status" value="1"/>
</dbReference>
<protein>
    <submittedName>
        <fullName evidence="5">GntR family transcriptional regulator</fullName>
    </submittedName>
</protein>
<dbReference type="SUPFAM" id="SSF48008">
    <property type="entry name" value="GntR ligand-binding domain-like"/>
    <property type="match status" value="1"/>
</dbReference>
<evidence type="ECO:0000256" key="1">
    <source>
        <dbReference type="ARBA" id="ARBA00023015"/>
    </source>
</evidence>
<reference evidence="5 6" key="1">
    <citation type="submission" date="2019-08" db="EMBL/GenBank/DDBJ databases">
        <title>Genome sequencing of Paenibacillus faecis DSM 23593(T).</title>
        <authorList>
            <person name="Kook J.-K."/>
            <person name="Park S.-N."/>
            <person name="Lim Y.K."/>
        </authorList>
    </citation>
    <scope>NUCLEOTIDE SEQUENCE [LARGE SCALE GENOMIC DNA]</scope>
    <source>
        <strain evidence="5 6">DSM 23593</strain>
    </source>
</reference>
<keyword evidence="2" id="KW-0238">DNA-binding</keyword>
<dbReference type="Pfam" id="PF00392">
    <property type="entry name" value="GntR"/>
    <property type="match status" value="1"/>
</dbReference>
<feature type="domain" description="HTH gntR-type" evidence="4">
    <location>
        <begin position="11"/>
        <end position="82"/>
    </location>
</feature>
<dbReference type="Proteomes" id="UP000325218">
    <property type="component" value="Unassembled WGS sequence"/>
</dbReference>
<dbReference type="SMART" id="SM00345">
    <property type="entry name" value="HTH_GNTR"/>
    <property type="match status" value="1"/>
</dbReference>
<dbReference type="InterPro" id="IPR008920">
    <property type="entry name" value="TF_FadR/GntR_C"/>
</dbReference>
<dbReference type="RefSeq" id="WP_148454139.1">
    <property type="nucleotide sequence ID" value="NZ_VSDO01000003.1"/>
</dbReference>